<dbReference type="Pfam" id="PF23411">
    <property type="entry name" value="Beta-prop_Vps41"/>
    <property type="match status" value="1"/>
</dbReference>
<evidence type="ECO:0000256" key="6">
    <source>
        <dbReference type="PROSITE-ProRule" id="PRU01006"/>
    </source>
</evidence>
<evidence type="ECO:0000259" key="9">
    <source>
        <dbReference type="Pfam" id="PF23411"/>
    </source>
</evidence>
<evidence type="ECO:0000313" key="10">
    <source>
        <dbReference type="EMBL" id="GFG35305.1"/>
    </source>
</evidence>
<dbReference type="FunFam" id="2.130.10.10:FF:001204">
    <property type="entry name" value="Vacuolar protein sorting-associated protein 41 homolog"/>
    <property type="match status" value="1"/>
</dbReference>
<dbReference type="SUPFAM" id="SSF53254">
    <property type="entry name" value="Phosphoglycerate mutase-like"/>
    <property type="match status" value="1"/>
</dbReference>
<dbReference type="InterPro" id="IPR011990">
    <property type="entry name" value="TPR-like_helical_dom_sf"/>
</dbReference>
<gene>
    <name evidence="10" type="ORF">Cfor_10311</name>
</gene>
<evidence type="ECO:0000256" key="2">
    <source>
        <dbReference type="ARBA" id="ARBA00022448"/>
    </source>
</evidence>
<feature type="repeat" description="CHCR" evidence="6">
    <location>
        <begin position="579"/>
        <end position="736"/>
    </location>
</feature>
<keyword evidence="11" id="KW-1185">Reference proteome</keyword>
<evidence type="ECO:0000256" key="4">
    <source>
        <dbReference type="ARBA" id="ARBA00023228"/>
    </source>
</evidence>
<keyword evidence="5" id="KW-0853">WD repeat</keyword>
<feature type="repeat" description="WD" evidence="5">
    <location>
        <begin position="95"/>
        <end position="136"/>
    </location>
</feature>
<dbReference type="Gene3D" id="2.130.10.10">
    <property type="entry name" value="YVTN repeat-like/Quinoprotein amine dehydrogenase"/>
    <property type="match status" value="1"/>
</dbReference>
<dbReference type="PROSITE" id="PS50236">
    <property type="entry name" value="CHCR"/>
    <property type="match status" value="1"/>
</dbReference>
<dbReference type="AlphaFoldDB" id="A0A6L2PXW1"/>
<dbReference type="InterPro" id="IPR000560">
    <property type="entry name" value="His_Pase_clade-2"/>
</dbReference>
<keyword evidence="8" id="KW-0812">Transmembrane</keyword>
<evidence type="ECO:0000256" key="1">
    <source>
        <dbReference type="ARBA" id="ARBA00004371"/>
    </source>
</evidence>
<dbReference type="EMBL" id="BLKM01008935">
    <property type="protein sequence ID" value="GFG35305.1"/>
    <property type="molecule type" value="Genomic_DNA"/>
</dbReference>
<dbReference type="SUPFAM" id="SSF48371">
    <property type="entry name" value="ARM repeat"/>
    <property type="match status" value="1"/>
</dbReference>
<organism evidence="10 11">
    <name type="scientific">Coptotermes formosanus</name>
    <name type="common">Formosan subterranean termite</name>
    <dbReference type="NCBI Taxonomy" id="36987"/>
    <lineage>
        <taxon>Eukaryota</taxon>
        <taxon>Metazoa</taxon>
        <taxon>Ecdysozoa</taxon>
        <taxon>Arthropoda</taxon>
        <taxon>Hexapoda</taxon>
        <taxon>Insecta</taxon>
        <taxon>Pterygota</taxon>
        <taxon>Neoptera</taxon>
        <taxon>Polyneoptera</taxon>
        <taxon>Dictyoptera</taxon>
        <taxon>Blattodea</taxon>
        <taxon>Blattoidea</taxon>
        <taxon>Termitoidae</taxon>
        <taxon>Rhinotermitidae</taxon>
        <taxon>Coptotermes</taxon>
    </lineage>
</organism>
<dbReference type="GO" id="GO:0030897">
    <property type="term" value="C:HOPS complex"/>
    <property type="evidence" value="ECO:0007669"/>
    <property type="project" value="TreeGrafter"/>
</dbReference>
<dbReference type="GO" id="GO:0016236">
    <property type="term" value="P:macroautophagy"/>
    <property type="evidence" value="ECO:0007669"/>
    <property type="project" value="TreeGrafter"/>
</dbReference>
<comment type="caution">
    <text evidence="10">The sequence shown here is derived from an EMBL/GenBank/DDBJ whole genome shotgun (WGS) entry which is preliminary data.</text>
</comment>
<dbReference type="SMART" id="SM00320">
    <property type="entry name" value="WD40"/>
    <property type="match status" value="2"/>
</dbReference>
<dbReference type="InterPro" id="IPR001680">
    <property type="entry name" value="WD40_rpt"/>
</dbReference>
<dbReference type="FunCoup" id="A0A6L2PXW1">
    <property type="interactions" value="679"/>
</dbReference>
<feature type="domain" description="Vps41 beta-propeller" evidence="9">
    <location>
        <begin position="43"/>
        <end position="374"/>
    </location>
</feature>
<dbReference type="PANTHER" id="PTHR12616:SF1">
    <property type="entry name" value="VACUOLAR PROTEIN SORTING-ASSOCIATED PROTEIN 41 HOMOLOG"/>
    <property type="match status" value="1"/>
</dbReference>
<dbReference type="InterPro" id="IPR015943">
    <property type="entry name" value="WD40/YVTN_repeat-like_dom_sf"/>
</dbReference>
<feature type="transmembrane region" description="Helical" evidence="8">
    <location>
        <begin position="1193"/>
        <end position="1222"/>
    </location>
</feature>
<evidence type="ECO:0000256" key="3">
    <source>
        <dbReference type="ARBA" id="ARBA00022927"/>
    </source>
</evidence>
<dbReference type="GO" id="GO:0006623">
    <property type="term" value="P:protein targeting to vacuole"/>
    <property type="evidence" value="ECO:0007669"/>
    <property type="project" value="InterPro"/>
</dbReference>
<keyword evidence="2" id="KW-0813">Transport</keyword>
<dbReference type="FunFam" id="1.25.40.10:FF:001057">
    <property type="entry name" value="Vacuolar protein sorting-associated protein 41 homolog"/>
    <property type="match status" value="1"/>
</dbReference>
<comment type="subcellular location">
    <subcellularLocation>
        <location evidence="1">Lysosome</location>
    </subcellularLocation>
</comment>
<evidence type="ECO:0000256" key="5">
    <source>
        <dbReference type="PROSITE-ProRule" id="PRU00221"/>
    </source>
</evidence>
<dbReference type="Proteomes" id="UP000502823">
    <property type="component" value="Unassembled WGS sequence"/>
</dbReference>
<dbReference type="Pfam" id="PF00328">
    <property type="entry name" value="His_Phos_2"/>
    <property type="match status" value="1"/>
</dbReference>
<dbReference type="PROSITE" id="PS50082">
    <property type="entry name" value="WD_REPEATS_2"/>
    <property type="match status" value="1"/>
</dbReference>
<feature type="region of interest" description="Disordered" evidence="7">
    <location>
        <begin position="1"/>
        <end position="38"/>
    </location>
</feature>
<keyword evidence="8" id="KW-1133">Transmembrane helix</keyword>
<dbReference type="InterPro" id="IPR045111">
    <property type="entry name" value="Vps41/Vps8"/>
</dbReference>
<dbReference type="SUPFAM" id="SSF50978">
    <property type="entry name" value="WD40 repeat-like"/>
    <property type="match status" value="1"/>
</dbReference>
<dbReference type="InterPro" id="IPR000547">
    <property type="entry name" value="Clathrin_H-chain/VPS_repeat"/>
</dbReference>
<keyword evidence="8" id="KW-0472">Membrane</keyword>
<dbReference type="OrthoDB" id="244107at2759"/>
<evidence type="ECO:0000313" key="11">
    <source>
        <dbReference type="Proteomes" id="UP000502823"/>
    </source>
</evidence>
<dbReference type="InterPro" id="IPR036322">
    <property type="entry name" value="WD40_repeat_dom_sf"/>
</dbReference>
<accession>A0A6L2PXW1</accession>
<name>A0A6L2PXW1_COPFO</name>
<dbReference type="InterPro" id="IPR016024">
    <property type="entry name" value="ARM-type_fold"/>
</dbReference>
<reference evidence="11" key="1">
    <citation type="submission" date="2020-01" db="EMBL/GenBank/DDBJ databases">
        <title>Draft genome sequence of the Termite Coptotermes fromosanus.</title>
        <authorList>
            <person name="Itakura S."/>
            <person name="Yosikawa Y."/>
            <person name="Umezawa K."/>
        </authorList>
    </citation>
    <scope>NUCLEOTIDE SEQUENCE [LARGE SCALE GENOMIC DNA]</scope>
</reference>
<sequence>MDSKLLPVGGSEGHQSSAAEGESVSDADDDKDSTASEEIEPKLKYVRLTNDLQNILTKDAASCIAVHPKFVCVGSHWGMVHLLDHQGNTVCNKELRAHTVAVNQISIDQNGDFIASCSDDGKVFIYGLYSTENNHNMVIGRLVKSVAIDPNYYKSGSGRRFITGDERLVLHEKTFLSRLKSTVLYEAEGGVQNIKWNGQFVAWASDIGVRVYDINARCSLGLIKWNRNPDALPEHYRCNLCWKNSTTLLVGWVDTVRVCMIRKRSLAELSNRELPEFVVEPVSTFTTDFYICGIGPLDNHLVLLGYMKEPDSDGKAQRPQLHVVEPKIEDYVEICTDCLSLRGYQEYKCNDYQLECLIEESRFFIVSPKDVVVASPYDADDRVQWLMDHWQVVTDKYEAAMEAVTQFEGRDLKRHTLLQVGRAYLDHLLFEHKFDEAGQLCLKILGKDKRRWEEEVFKFARLQQLRAVSCYLPRGDNALDPHIYEMVLYEYLKMEPQGFLNLVKEWSPTLYNVPAVVNAVLEHLLVNDSDKSLLLEALAILYSHEKKYDKALAMYLKLHHKDVFQLIHRHNLFGAIHDTIEDLMDLDVDQAINMFLEKERVPSEVVVSHLQNNQHYLYLYLDALDKRDVRESGRKYHGLLVQLYADFARDKLLPFLRRSDQYPIQQALDICQQRCFYPEMVYLLGRIGNTKEALVLITQELSDIEQAIAFCKEHDDMELWEDLIQYSLNKPDFITFLLQKIGTYVDPRILVKRIESGLEIPGLKNSLVKMMQDYNLQVSVQEGCKKILVSDYFNLHEKLVSIQQRGIAIDDEQVCGACHRKIIVKDLSHASNVVLFYCKHSFHEECLPTLDIADLYRHGDRTPVESYPTDPYNNQSYWPIGWGQLTNLGKYQHYELGQWLRHRYSGFLPEAYSREDIYVRSTDVDRTLMSAASNLAGLYPPVGDQIWNKNISWQPIPIHTVPERKDEILAGKLPCARYDAELLRVKTSPELRRYNEEHADLYNYTSVHSGKKVHDPETLEYLYNVLFIEDLNNLTLPNWTKAVYPEKMISVGAYSFTIPAKTKLLQRLKIGPLVKEIITHMMAKRDGIMKPDYKMTMYSAHDITVANFLMALDVFDQQNPPYRSVVLVELWKNDQGKYQVKVLYRNSTTREPYNLAIPGCDAVCPLEKFAELLKPIIPVDWEKECKMGVFSDYVIFISLAGMVVIMVGILAVLLLSSMFFGIMYWKKHKASSGYCYQQLQQDPN</sequence>
<dbReference type="GO" id="GO:0016791">
    <property type="term" value="F:phosphatase activity"/>
    <property type="evidence" value="ECO:0007669"/>
    <property type="project" value="UniProtKB-ARBA"/>
</dbReference>
<dbReference type="CDD" id="cd07061">
    <property type="entry name" value="HP_HAP_like"/>
    <property type="match status" value="1"/>
</dbReference>
<dbReference type="InterPro" id="IPR057780">
    <property type="entry name" value="Beta-prop_Vps41"/>
</dbReference>
<evidence type="ECO:0000256" key="8">
    <source>
        <dbReference type="SAM" id="Phobius"/>
    </source>
</evidence>
<evidence type="ECO:0000256" key="7">
    <source>
        <dbReference type="SAM" id="MobiDB-lite"/>
    </source>
</evidence>
<dbReference type="Gene3D" id="1.25.40.10">
    <property type="entry name" value="Tetratricopeptide repeat domain"/>
    <property type="match status" value="1"/>
</dbReference>
<dbReference type="GO" id="GO:0009267">
    <property type="term" value="P:cellular response to starvation"/>
    <property type="evidence" value="ECO:0007669"/>
    <property type="project" value="TreeGrafter"/>
</dbReference>
<dbReference type="Pfam" id="PF23556">
    <property type="entry name" value="TPR_Vps41"/>
    <property type="match status" value="1"/>
</dbReference>
<dbReference type="GO" id="GO:0005770">
    <property type="term" value="C:late endosome"/>
    <property type="evidence" value="ECO:0007669"/>
    <property type="project" value="TreeGrafter"/>
</dbReference>
<feature type="compositionally biased region" description="Acidic residues" evidence="7">
    <location>
        <begin position="23"/>
        <end position="38"/>
    </location>
</feature>
<dbReference type="Gene3D" id="3.40.50.1240">
    <property type="entry name" value="Phosphoglycerate mutase-like"/>
    <property type="match status" value="1"/>
</dbReference>
<dbReference type="SMART" id="SM00299">
    <property type="entry name" value="CLH"/>
    <property type="match status" value="1"/>
</dbReference>
<dbReference type="PANTHER" id="PTHR12616">
    <property type="entry name" value="VACUOLAR PROTEIN SORTING VPS41"/>
    <property type="match status" value="1"/>
</dbReference>
<dbReference type="GO" id="GO:0005764">
    <property type="term" value="C:lysosome"/>
    <property type="evidence" value="ECO:0007669"/>
    <property type="project" value="UniProtKB-SubCell"/>
</dbReference>
<protein>
    <recommendedName>
        <fullName evidence="9">Vps41 beta-propeller domain-containing protein</fullName>
    </recommendedName>
</protein>
<dbReference type="InterPro" id="IPR029033">
    <property type="entry name" value="His_PPase_superfam"/>
</dbReference>
<proteinExistence type="predicted"/>
<keyword evidence="3" id="KW-0653">Protein transport</keyword>
<keyword evidence="4" id="KW-0458">Lysosome</keyword>
<dbReference type="GO" id="GO:0034058">
    <property type="term" value="P:endosomal vesicle fusion"/>
    <property type="evidence" value="ECO:0007669"/>
    <property type="project" value="TreeGrafter"/>
</dbReference>
<dbReference type="InParanoid" id="A0A6L2PXW1"/>